<dbReference type="Pfam" id="PF02837">
    <property type="entry name" value="Glyco_hydro_2_N"/>
    <property type="match status" value="1"/>
</dbReference>
<dbReference type="EMBL" id="BAAADV010000008">
    <property type="protein sequence ID" value="GAA0681870.1"/>
    <property type="molecule type" value="Genomic_DNA"/>
</dbReference>
<feature type="domain" description="Glycosyl hydrolases family 2 sugar binding" evidence="6">
    <location>
        <begin position="94"/>
        <end position="203"/>
    </location>
</feature>
<feature type="domain" description="Glycoside hydrolase family 2 immunoglobulin-like beta-sandwich" evidence="4">
    <location>
        <begin position="206"/>
        <end position="299"/>
    </location>
</feature>
<dbReference type="InterPro" id="IPR006104">
    <property type="entry name" value="Glyco_hydro_2_N"/>
</dbReference>
<evidence type="ECO:0000313" key="7">
    <source>
        <dbReference type="EMBL" id="GAA0681870.1"/>
    </source>
</evidence>
<dbReference type="Gene3D" id="2.60.40.10">
    <property type="entry name" value="Immunoglobulins"/>
    <property type="match status" value="1"/>
</dbReference>
<evidence type="ECO:0000256" key="3">
    <source>
        <dbReference type="ARBA" id="ARBA00023295"/>
    </source>
</evidence>
<evidence type="ECO:0000256" key="2">
    <source>
        <dbReference type="ARBA" id="ARBA00022801"/>
    </source>
</evidence>
<dbReference type="SUPFAM" id="SSF49303">
    <property type="entry name" value="beta-Galactosidase/glucuronidase domain"/>
    <property type="match status" value="1"/>
</dbReference>
<dbReference type="InterPro" id="IPR008979">
    <property type="entry name" value="Galactose-bd-like_sf"/>
</dbReference>
<dbReference type="InterPro" id="IPR006103">
    <property type="entry name" value="Glyco_hydro_2_cat"/>
</dbReference>
<dbReference type="PANTHER" id="PTHR42732:SF1">
    <property type="entry name" value="BETA-MANNOSIDASE"/>
    <property type="match status" value="1"/>
</dbReference>
<sequence>MQLLEYPRDSHSLDGTWQAIPDQYEMFRDYFDDFVEDDDGESAALPDDGNDEEGQPALSFESIYEPSASGDDDITDFNIYDGYSVDLPASWGEEIPEFRHFEGWVWFARTFDRAEFDEDDRTFLRFGAVNYKAEVWLNGERLGDHEGGYTPFSFEITDELEDGENVIVVRMDNSRYEDGIPNESTDWYNFGGINRSVDLVSVPESHLRNFKVETSLADDSVNVQVDAWIDGPETGADGSVALPELGVDEPLASDGDGRLSAEFTIDRDDVTLWSPESPRLYDVEVTYGEDAITDRVGLREIDVQGSDVLVNGETVWLRGIALHEEAAGKGRALDTEDVQTRFQWINELGCNFARLAHYPHTEEMARTADEEGILLWEEVPAYWDINFGDEEIQELYRQQLRELIQRDWNRASVALWSIANETDHNDETRNEVLPEMADYVRDLDDTRLVTAACFVDETDDGIVLQDPLEEHLDVVGVNEYYGWYYGDADDLQGLQEESDGTPIVISETGGGAKWGNHGSEEDRWTEEFQAEIYRGQIEGASTNDQIAGMSPWILFDFRAPMRQNEYQRGYNRKGVVDQHGRKKQAFHVLREFYESEEL</sequence>
<dbReference type="RefSeq" id="WP_343775549.1">
    <property type="nucleotide sequence ID" value="NZ_BAAADV010000008.1"/>
</dbReference>
<evidence type="ECO:0000259" key="5">
    <source>
        <dbReference type="Pfam" id="PF02836"/>
    </source>
</evidence>
<accession>A0AAV3TE21</accession>
<dbReference type="GO" id="GO:0004553">
    <property type="term" value="F:hydrolase activity, hydrolyzing O-glycosyl compounds"/>
    <property type="evidence" value="ECO:0007669"/>
    <property type="project" value="InterPro"/>
</dbReference>
<evidence type="ECO:0000256" key="1">
    <source>
        <dbReference type="ARBA" id="ARBA00007401"/>
    </source>
</evidence>
<dbReference type="Pfam" id="PF02836">
    <property type="entry name" value="Glyco_hydro_2_C"/>
    <property type="match status" value="1"/>
</dbReference>
<keyword evidence="3" id="KW-0326">Glycosidase</keyword>
<dbReference type="InterPro" id="IPR006102">
    <property type="entry name" value="Ig-like_GH2"/>
</dbReference>
<dbReference type="PRINTS" id="PR00132">
    <property type="entry name" value="GLHYDRLASE2"/>
</dbReference>
<dbReference type="InterPro" id="IPR023232">
    <property type="entry name" value="Glyco_hydro_2_AS"/>
</dbReference>
<keyword evidence="2" id="KW-0378">Hydrolase</keyword>
<feature type="domain" description="Glycoside hydrolase family 2 catalytic" evidence="5">
    <location>
        <begin position="302"/>
        <end position="594"/>
    </location>
</feature>
<dbReference type="Gene3D" id="3.20.20.80">
    <property type="entry name" value="Glycosidases"/>
    <property type="match status" value="1"/>
</dbReference>
<comment type="caution">
    <text evidence="7">The sequence shown here is derived from an EMBL/GenBank/DDBJ whole genome shotgun (WGS) entry which is preliminary data.</text>
</comment>
<dbReference type="InterPro" id="IPR036156">
    <property type="entry name" value="Beta-gal/glucu_dom_sf"/>
</dbReference>
<dbReference type="InterPro" id="IPR013783">
    <property type="entry name" value="Ig-like_fold"/>
</dbReference>
<dbReference type="AlphaFoldDB" id="A0AAV3TE21"/>
<dbReference type="GO" id="GO:0005975">
    <property type="term" value="P:carbohydrate metabolic process"/>
    <property type="evidence" value="ECO:0007669"/>
    <property type="project" value="InterPro"/>
</dbReference>
<dbReference type="Pfam" id="PF00703">
    <property type="entry name" value="Glyco_hydro_2"/>
    <property type="match status" value="1"/>
</dbReference>
<gene>
    <name evidence="7" type="primary">uidA</name>
    <name evidence="7" type="ORF">GCM10009020_33730</name>
</gene>
<protein>
    <submittedName>
        <fullName evidence="7">Beta-glucuronidase</fullName>
    </submittedName>
</protein>
<keyword evidence="8" id="KW-1185">Reference proteome</keyword>
<comment type="similarity">
    <text evidence="1">Belongs to the glycosyl hydrolase 2 family.</text>
</comment>
<reference evidence="7 8" key="1">
    <citation type="journal article" date="2019" name="Int. J. Syst. Evol. Microbiol.">
        <title>The Global Catalogue of Microorganisms (GCM) 10K type strain sequencing project: providing services to taxonomists for standard genome sequencing and annotation.</title>
        <authorList>
            <consortium name="The Broad Institute Genomics Platform"/>
            <consortium name="The Broad Institute Genome Sequencing Center for Infectious Disease"/>
            <person name="Wu L."/>
            <person name="Ma J."/>
        </authorList>
    </citation>
    <scope>NUCLEOTIDE SEQUENCE [LARGE SCALE GENOMIC DNA]</scope>
    <source>
        <strain evidence="7 8">JCM 16328</strain>
    </source>
</reference>
<dbReference type="InterPro" id="IPR006101">
    <property type="entry name" value="Glyco_hydro_2"/>
</dbReference>
<evidence type="ECO:0000313" key="8">
    <source>
        <dbReference type="Proteomes" id="UP001500420"/>
    </source>
</evidence>
<dbReference type="SUPFAM" id="SSF49785">
    <property type="entry name" value="Galactose-binding domain-like"/>
    <property type="match status" value="1"/>
</dbReference>
<organism evidence="7 8">
    <name type="scientific">Natronoarchaeum mannanilyticum</name>
    <dbReference type="NCBI Taxonomy" id="926360"/>
    <lineage>
        <taxon>Archaea</taxon>
        <taxon>Methanobacteriati</taxon>
        <taxon>Methanobacteriota</taxon>
        <taxon>Stenosarchaea group</taxon>
        <taxon>Halobacteria</taxon>
        <taxon>Halobacteriales</taxon>
        <taxon>Natronoarchaeaceae</taxon>
    </lineage>
</organism>
<evidence type="ECO:0000259" key="4">
    <source>
        <dbReference type="Pfam" id="PF00703"/>
    </source>
</evidence>
<dbReference type="Proteomes" id="UP001500420">
    <property type="component" value="Unassembled WGS sequence"/>
</dbReference>
<dbReference type="Gene3D" id="2.60.120.260">
    <property type="entry name" value="Galactose-binding domain-like"/>
    <property type="match status" value="1"/>
</dbReference>
<dbReference type="InterPro" id="IPR051913">
    <property type="entry name" value="GH2_Domain-Containing"/>
</dbReference>
<name>A0AAV3TE21_9EURY</name>
<evidence type="ECO:0000259" key="6">
    <source>
        <dbReference type="Pfam" id="PF02837"/>
    </source>
</evidence>
<proteinExistence type="inferred from homology"/>
<dbReference type="SUPFAM" id="SSF51445">
    <property type="entry name" value="(Trans)glycosidases"/>
    <property type="match status" value="1"/>
</dbReference>
<dbReference type="InterPro" id="IPR017853">
    <property type="entry name" value="GH"/>
</dbReference>
<dbReference type="PANTHER" id="PTHR42732">
    <property type="entry name" value="BETA-GALACTOSIDASE"/>
    <property type="match status" value="1"/>
</dbReference>
<dbReference type="PROSITE" id="PS00608">
    <property type="entry name" value="GLYCOSYL_HYDROL_F2_2"/>
    <property type="match status" value="1"/>
</dbReference>